<reference evidence="2 3" key="1">
    <citation type="journal article" date="2007" name="Nature">
        <title>Evolution of genes and genomes on the Drosophila phylogeny.</title>
        <authorList>
            <consortium name="Drosophila 12 Genomes Consortium"/>
            <person name="Clark A.G."/>
            <person name="Eisen M.B."/>
            <person name="Smith D.R."/>
            <person name="Bergman C.M."/>
            <person name="Oliver B."/>
            <person name="Markow T.A."/>
            <person name="Kaufman T.C."/>
            <person name="Kellis M."/>
            <person name="Gelbart W."/>
            <person name="Iyer V.N."/>
            <person name="Pollard D.A."/>
            <person name="Sackton T.B."/>
            <person name="Larracuente A.M."/>
            <person name="Singh N.D."/>
            <person name="Abad J.P."/>
            <person name="Abt D.N."/>
            <person name="Adryan B."/>
            <person name="Aguade M."/>
            <person name="Akashi H."/>
            <person name="Anderson W.W."/>
            <person name="Aquadro C.F."/>
            <person name="Ardell D.H."/>
            <person name="Arguello R."/>
            <person name="Artieri C.G."/>
            <person name="Barbash D.A."/>
            <person name="Barker D."/>
            <person name="Barsanti P."/>
            <person name="Batterham P."/>
            <person name="Batzoglou S."/>
            <person name="Begun D."/>
            <person name="Bhutkar A."/>
            <person name="Blanco E."/>
            <person name="Bosak S.A."/>
            <person name="Bradley R.K."/>
            <person name="Brand A.D."/>
            <person name="Brent M.R."/>
            <person name="Brooks A.N."/>
            <person name="Brown R.H."/>
            <person name="Butlin R.K."/>
            <person name="Caggese C."/>
            <person name="Calvi B.R."/>
            <person name="Bernardo de Carvalho A."/>
            <person name="Caspi A."/>
            <person name="Castrezana S."/>
            <person name="Celniker S.E."/>
            <person name="Chang J.L."/>
            <person name="Chapple C."/>
            <person name="Chatterji S."/>
            <person name="Chinwalla A."/>
            <person name="Civetta A."/>
            <person name="Clifton S.W."/>
            <person name="Comeron J.M."/>
            <person name="Costello J.C."/>
            <person name="Coyne J.A."/>
            <person name="Daub J."/>
            <person name="David R.G."/>
            <person name="Delcher A.L."/>
            <person name="Delehaunty K."/>
            <person name="Do C.B."/>
            <person name="Ebling H."/>
            <person name="Edwards K."/>
            <person name="Eickbush T."/>
            <person name="Evans J.D."/>
            <person name="Filipski A."/>
            <person name="Findeiss S."/>
            <person name="Freyhult E."/>
            <person name="Fulton L."/>
            <person name="Fulton R."/>
            <person name="Garcia A.C."/>
            <person name="Gardiner A."/>
            <person name="Garfield D.A."/>
            <person name="Garvin B.E."/>
            <person name="Gibson G."/>
            <person name="Gilbert D."/>
            <person name="Gnerre S."/>
            <person name="Godfrey J."/>
            <person name="Good R."/>
            <person name="Gotea V."/>
            <person name="Gravely B."/>
            <person name="Greenberg A.J."/>
            <person name="Griffiths-Jones S."/>
            <person name="Gross S."/>
            <person name="Guigo R."/>
            <person name="Gustafson E.A."/>
            <person name="Haerty W."/>
            <person name="Hahn M.W."/>
            <person name="Halligan D.L."/>
            <person name="Halpern A.L."/>
            <person name="Halter G.M."/>
            <person name="Han M.V."/>
            <person name="Heger A."/>
            <person name="Hillier L."/>
            <person name="Hinrichs A.S."/>
            <person name="Holmes I."/>
            <person name="Hoskins R.A."/>
            <person name="Hubisz M.J."/>
            <person name="Hultmark D."/>
            <person name="Huntley M.A."/>
            <person name="Jaffe D.B."/>
            <person name="Jagadeeshan S."/>
            <person name="Jeck W.R."/>
            <person name="Johnson J."/>
            <person name="Jones C.D."/>
            <person name="Jordan W.C."/>
            <person name="Karpen G.H."/>
            <person name="Kataoka E."/>
            <person name="Keightley P.D."/>
            <person name="Kheradpour P."/>
            <person name="Kirkness E.F."/>
            <person name="Koerich L.B."/>
            <person name="Kristiansen K."/>
            <person name="Kudrna D."/>
            <person name="Kulathinal R.J."/>
            <person name="Kumar S."/>
            <person name="Kwok R."/>
            <person name="Lander E."/>
            <person name="Langley C.H."/>
            <person name="Lapoint R."/>
            <person name="Lazzaro B.P."/>
            <person name="Lee S.J."/>
            <person name="Levesque L."/>
            <person name="Li R."/>
            <person name="Lin C.F."/>
            <person name="Lin M.F."/>
            <person name="Lindblad-Toh K."/>
            <person name="Llopart A."/>
            <person name="Long M."/>
            <person name="Low L."/>
            <person name="Lozovsky E."/>
            <person name="Lu J."/>
            <person name="Luo M."/>
            <person name="Machado C.A."/>
            <person name="Makalowski W."/>
            <person name="Marzo M."/>
            <person name="Matsuda M."/>
            <person name="Matzkin L."/>
            <person name="McAllister B."/>
            <person name="McBride C.S."/>
            <person name="McKernan B."/>
            <person name="McKernan K."/>
            <person name="Mendez-Lago M."/>
            <person name="Minx P."/>
            <person name="Mollenhauer M.U."/>
            <person name="Montooth K."/>
            <person name="Mount S.M."/>
            <person name="Mu X."/>
            <person name="Myers E."/>
            <person name="Negre B."/>
            <person name="Newfeld S."/>
            <person name="Nielsen R."/>
            <person name="Noor M.A."/>
            <person name="O'Grady P."/>
            <person name="Pachter L."/>
            <person name="Papaceit M."/>
            <person name="Parisi M.J."/>
            <person name="Parisi M."/>
            <person name="Parts L."/>
            <person name="Pedersen J.S."/>
            <person name="Pesole G."/>
            <person name="Phillippy A.M."/>
            <person name="Ponting C.P."/>
            <person name="Pop M."/>
            <person name="Porcelli D."/>
            <person name="Powell J.R."/>
            <person name="Prohaska S."/>
            <person name="Pruitt K."/>
            <person name="Puig M."/>
            <person name="Quesneville H."/>
            <person name="Ram K.R."/>
            <person name="Rand D."/>
            <person name="Rasmussen M.D."/>
            <person name="Reed L.K."/>
            <person name="Reenan R."/>
            <person name="Reily A."/>
            <person name="Remington K.A."/>
            <person name="Rieger T.T."/>
            <person name="Ritchie M.G."/>
            <person name="Robin C."/>
            <person name="Rogers Y.H."/>
            <person name="Rohde C."/>
            <person name="Rozas J."/>
            <person name="Rubenfield M.J."/>
            <person name="Ruiz A."/>
            <person name="Russo S."/>
            <person name="Salzberg S.L."/>
            <person name="Sanchez-Gracia A."/>
            <person name="Saranga D.J."/>
            <person name="Sato H."/>
            <person name="Schaeffer S.W."/>
            <person name="Schatz M.C."/>
            <person name="Schlenke T."/>
            <person name="Schwartz R."/>
            <person name="Segarra C."/>
            <person name="Singh R.S."/>
            <person name="Sirot L."/>
            <person name="Sirota M."/>
            <person name="Sisneros N.B."/>
            <person name="Smith C.D."/>
            <person name="Smith T.F."/>
            <person name="Spieth J."/>
            <person name="Stage D.E."/>
            <person name="Stark A."/>
            <person name="Stephan W."/>
            <person name="Strausberg R.L."/>
            <person name="Strempel S."/>
            <person name="Sturgill D."/>
            <person name="Sutton G."/>
            <person name="Sutton G.G."/>
            <person name="Tao W."/>
            <person name="Teichmann S."/>
            <person name="Tobari Y.N."/>
            <person name="Tomimura Y."/>
            <person name="Tsolas J.M."/>
            <person name="Valente V.L."/>
            <person name="Venter E."/>
            <person name="Venter J.C."/>
            <person name="Vicario S."/>
            <person name="Vieira F.G."/>
            <person name="Vilella A.J."/>
            <person name="Villasante A."/>
            <person name="Walenz B."/>
            <person name="Wang J."/>
            <person name="Wasserman M."/>
            <person name="Watts T."/>
            <person name="Wilson D."/>
            <person name="Wilson R.K."/>
            <person name="Wing R.A."/>
            <person name="Wolfner M.F."/>
            <person name="Wong A."/>
            <person name="Wong G.K."/>
            <person name="Wu C.I."/>
            <person name="Wu G."/>
            <person name="Yamamoto D."/>
            <person name="Yang H.P."/>
            <person name="Yang S.P."/>
            <person name="Yorke J.A."/>
            <person name="Yoshida K."/>
            <person name="Zdobnov E."/>
            <person name="Zhang P."/>
            <person name="Zhang Y."/>
            <person name="Zimin A.V."/>
            <person name="Baldwin J."/>
            <person name="Abdouelleil A."/>
            <person name="Abdulkadir J."/>
            <person name="Abebe A."/>
            <person name="Abera B."/>
            <person name="Abreu J."/>
            <person name="Acer S.C."/>
            <person name="Aftuck L."/>
            <person name="Alexander A."/>
            <person name="An P."/>
            <person name="Anderson E."/>
            <person name="Anderson S."/>
            <person name="Arachi H."/>
            <person name="Azer M."/>
            <person name="Bachantsang P."/>
            <person name="Barry A."/>
            <person name="Bayul T."/>
            <person name="Berlin A."/>
            <person name="Bessette D."/>
            <person name="Bloom T."/>
            <person name="Blye J."/>
            <person name="Boguslavskiy L."/>
            <person name="Bonnet C."/>
            <person name="Boukhgalter B."/>
            <person name="Bourzgui I."/>
            <person name="Brown A."/>
            <person name="Cahill P."/>
            <person name="Channer S."/>
            <person name="Cheshatsang Y."/>
            <person name="Chuda L."/>
            <person name="Citroen M."/>
            <person name="Collymore A."/>
            <person name="Cooke P."/>
            <person name="Costello M."/>
            <person name="D'Aco K."/>
            <person name="Daza R."/>
            <person name="De Haan G."/>
            <person name="DeGray S."/>
            <person name="DeMaso C."/>
            <person name="Dhargay N."/>
            <person name="Dooley K."/>
            <person name="Dooley E."/>
            <person name="Doricent M."/>
            <person name="Dorje P."/>
            <person name="Dorjee K."/>
            <person name="Dupes A."/>
            <person name="Elong R."/>
            <person name="Falk J."/>
            <person name="Farina A."/>
            <person name="Faro S."/>
            <person name="Ferguson D."/>
            <person name="Fisher S."/>
            <person name="Foley C.D."/>
            <person name="Franke A."/>
            <person name="Friedrich D."/>
            <person name="Gadbois L."/>
            <person name="Gearin G."/>
            <person name="Gearin C.R."/>
            <person name="Giannoukos G."/>
            <person name="Goode T."/>
            <person name="Graham J."/>
            <person name="Grandbois E."/>
            <person name="Grewal S."/>
            <person name="Gyaltsen K."/>
            <person name="Hafez N."/>
            <person name="Hagos B."/>
            <person name="Hall J."/>
            <person name="Henson C."/>
            <person name="Hollinger A."/>
            <person name="Honan T."/>
            <person name="Huard M.D."/>
            <person name="Hughes L."/>
            <person name="Hurhula B."/>
            <person name="Husby M.E."/>
            <person name="Kamat A."/>
            <person name="Kanga B."/>
            <person name="Kashin S."/>
            <person name="Khazanovich D."/>
            <person name="Kisner P."/>
            <person name="Lance K."/>
            <person name="Lara M."/>
            <person name="Lee W."/>
            <person name="Lennon N."/>
            <person name="Letendre F."/>
            <person name="LeVine R."/>
            <person name="Lipovsky A."/>
            <person name="Liu X."/>
            <person name="Liu J."/>
            <person name="Liu S."/>
            <person name="Lokyitsang T."/>
            <person name="Lokyitsang Y."/>
            <person name="Lubonja R."/>
            <person name="Lui A."/>
            <person name="MacDonald P."/>
            <person name="Magnisalis V."/>
            <person name="Maru K."/>
            <person name="Matthews C."/>
            <person name="McCusker W."/>
            <person name="McDonough S."/>
            <person name="Mehta T."/>
            <person name="Meldrim J."/>
            <person name="Meneus L."/>
            <person name="Mihai O."/>
            <person name="Mihalev A."/>
            <person name="Mihova T."/>
            <person name="Mittelman R."/>
            <person name="Mlenga V."/>
            <person name="Montmayeur A."/>
            <person name="Mulrain L."/>
            <person name="Navidi A."/>
            <person name="Naylor J."/>
            <person name="Negash T."/>
            <person name="Nguyen T."/>
            <person name="Nguyen N."/>
            <person name="Nicol R."/>
            <person name="Norbu C."/>
            <person name="Norbu N."/>
            <person name="Novod N."/>
            <person name="O'Neill B."/>
            <person name="Osman S."/>
            <person name="Markiewicz E."/>
            <person name="Oyono O.L."/>
            <person name="Patti C."/>
            <person name="Phunkhang P."/>
            <person name="Pierre F."/>
            <person name="Priest M."/>
            <person name="Raghuraman S."/>
            <person name="Rege F."/>
            <person name="Reyes R."/>
            <person name="Rise C."/>
            <person name="Rogov P."/>
            <person name="Ross K."/>
            <person name="Ryan E."/>
            <person name="Settipalli S."/>
            <person name="Shea T."/>
            <person name="Sherpa N."/>
            <person name="Shi L."/>
            <person name="Shih D."/>
            <person name="Sparrow T."/>
            <person name="Spaulding J."/>
            <person name="Stalker J."/>
            <person name="Stange-Thomann N."/>
            <person name="Stavropoulos S."/>
            <person name="Stone C."/>
            <person name="Strader C."/>
            <person name="Tesfaye S."/>
            <person name="Thomson T."/>
            <person name="Thoulutsang Y."/>
            <person name="Thoulutsang D."/>
            <person name="Topham K."/>
            <person name="Topping I."/>
            <person name="Tsamla T."/>
            <person name="Vassiliev H."/>
            <person name="Vo A."/>
            <person name="Wangchuk T."/>
            <person name="Wangdi T."/>
            <person name="Weiand M."/>
            <person name="Wilkinson J."/>
            <person name="Wilson A."/>
            <person name="Yadav S."/>
            <person name="Young G."/>
            <person name="Yu Q."/>
            <person name="Zembek L."/>
            <person name="Zhong D."/>
            <person name="Zimmer A."/>
            <person name="Zwirko Z."/>
            <person name="Jaffe D.B."/>
            <person name="Alvarez P."/>
            <person name="Brockman W."/>
            <person name="Butler J."/>
            <person name="Chin C."/>
            <person name="Gnerre S."/>
            <person name="Grabherr M."/>
            <person name="Kleber M."/>
            <person name="Mauceli E."/>
            <person name="MacCallum I."/>
        </authorList>
    </citation>
    <scope>NUCLEOTIDE SEQUENCE [LARGE SCALE GENOMIC DNA]</scope>
    <source>
        <strain evidence="2 3">TSC#14021-0224.01</strain>
    </source>
</reference>
<dbReference type="KEGG" id="der:6550732"/>
<evidence type="ECO:0000256" key="1">
    <source>
        <dbReference type="SAM" id="MobiDB-lite"/>
    </source>
</evidence>
<name>B3NUY4_DROER</name>
<dbReference type="HOGENOM" id="CLU_135233_0_0_1"/>
<dbReference type="OrthoDB" id="8019026at2759"/>
<dbReference type="EMBL" id="CH954180">
    <property type="protein sequence ID" value="EDV47082.1"/>
    <property type="molecule type" value="Genomic_DNA"/>
</dbReference>
<dbReference type="AlphaFoldDB" id="B3NUY4"/>
<feature type="region of interest" description="Disordered" evidence="1">
    <location>
        <begin position="1"/>
        <end position="34"/>
    </location>
</feature>
<feature type="compositionally biased region" description="Basic and acidic residues" evidence="1">
    <location>
        <begin position="86"/>
        <end position="98"/>
    </location>
</feature>
<protein>
    <submittedName>
        <fullName evidence="2">Uncharacterized protein</fullName>
    </submittedName>
</protein>
<evidence type="ECO:0000313" key="3">
    <source>
        <dbReference type="Proteomes" id="UP000008711"/>
    </source>
</evidence>
<reference evidence="2 3" key="2">
    <citation type="journal article" date="2008" name="Bioinformatics">
        <title>Assembly reconciliation.</title>
        <authorList>
            <person name="Zimin A.V."/>
            <person name="Smith D.R."/>
            <person name="Sutton G."/>
            <person name="Yorke J.A."/>
        </authorList>
    </citation>
    <scope>NUCLEOTIDE SEQUENCE [LARGE SCALE GENOMIC DNA]</scope>
    <source>
        <strain evidence="2 3">TSC#14021-0224.01</strain>
    </source>
</reference>
<gene>
    <name evidence="2" type="primary">Dere\GG17853</name>
    <name evidence="2" type="synonym">dere_GLEANR_2745</name>
    <name evidence="2" type="synonym">GG17853</name>
    <name evidence="2" type="ORF">Dere_GG17853</name>
</gene>
<organism evidence="2 3">
    <name type="scientific">Drosophila erecta</name>
    <name type="common">Fruit fly</name>
    <dbReference type="NCBI Taxonomy" id="7220"/>
    <lineage>
        <taxon>Eukaryota</taxon>
        <taxon>Metazoa</taxon>
        <taxon>Ecdysozoa</taxon>
        <taxon>Arthropoda</taxon>
        <taxon>Hexapoda</taxon>
        <taxon>Insecta</taxon>
        <taxon>Pterygota</taxon>
        <taxon>Neoptera</taxon>
        <taxon>Endopterygota</taxon>
        <taxon>Diptera</taxon>
        <taxon>Brachycera</taxon>
        <taxon>Muscomorpha</taxon>
        <taxon>Ephydroidea</taxon>
        <taxon>Drosophilidae</taxon>
        <taxon>Drosophila</taxon>
        <taxon>Sophophora</taxon>
    </lineage>
</organism>
<evidence type="ECO:0000313" key="2">
    <source>
        <dbReference type="EMBL" id="EDV47082.1"/>
    </source>
</evidence>
<dbReference type="PhylomeDB" id="B3NUY4"/>
<feature type="region of interest" description="Disordered" evidence="1">
    <location>
        <begin position="86"/>
        <end position="130"/>
    </location>
</feature>
<dbReference type="OMA" id="HRQQCFS"/>
<keyword evidence="3" id="KW-1185">Reference proteome</keyword>
<proteinExistence type="predicted"/>
<accession>B3NUY4</accession>
<sequence>MDRNRPDKIEGHDVQDQNKKEASENAKHQDLKQEVMEVQVGDPAVNRISIAVKDHKILEEYFGIDQEKLLTDKRNGKMTLSEILEQKDLQGRAEDNQQKQDVGSQLPAGNPDNAATQSSPLRPSRVIPPMPSEETMRHAIADNLMEILVNMTNPQRRQQCFSLLQVGDALQARSRILGILQRIDEGRTTRR</sequence>
<dbReference type="Proteomes" id="UP000008711">
    <property type="component" value="Unassembled WGS sequence"/>
</dbReference>